<sequence length="163" mass="19179">MSVPYIPPHLRNRKNPRPAPEIKIVEEEFPAMIVNTNTQRPQRQFRGPSFLEKVSEPMPMPLPNPYTKRELILHRNPPVTNHTWKSVDEEEEFSNDDIPEEGLVSPVPVPADEWKTVERKIKVKRDKVQDALDNGDIPLDEVEETAWDEQPEDYETYWDDRRN</sequence>
<feature type="region of interest" description="Disordered" evidence="1">
    <location>
        <begin position="79"/>
        <end position="110"/>
    </location>
</feature>
<proteinExistence type="predicted"/>
<evidence type="ECO:0000313" key="2">
    <source>
        <dbReference type="EMBL" id="QHS79466.1"/>
    </source>
</evidence>
<dbReference type="AlphaFoldDB" id="A0A6C0AII2"/>
<feature type="region of interest" description="Disordered" evidence="1">
    <location>
        <begin position="134"/>
        <end position="163"/>
    </location>
</feature>
<evidence type="ECO:0000256" key="1">
    <source>
        <dbReference type="SAM" id="MobiDB-lite"/>
    </source>
</evidence>
<name>A0A6C0AII2_9ZZZZ</name>
<protein>
    <submittedName>
        <fullName evidence="2">Uncharacterized protein</fullName>
    </submittedName>
</protein>
<feature type="compositionally biased region" description="Acidic residues" evidence="1">
    <location>
        <begin position="88"/>
        <end position="100"/>
    </location>
</feature>
<feature type="compositionally biased region" description="Acidic residues" evidence="1">
    <location>
        <begin position="138"/>
        <end position="157"/>
    </location>
</feature>
<reference evidence="2" key="1">
    <citation type="journal article" date="2020" name="Nature">
        <title>Giant virus diversity and host interactions through global metagenomics.</title>
        <authorList>
            <person name="Schulz F."/>
            <person name="Roux S."/>
            <person name="Paez-Espino D."/>
            <person name="Jungbluth S."/>
            <person name="Walsh D.A."/>
            <person name="Denef V.J."/>
            <person name="McMahon K.D."/>
            <person name="Konstantinidis K.T."/>
            <person name="Eloe-Fadrosh E.A."/>
            <person name="Kyrpides N.C."/>
            <person name="Woyke T."/>
        </authorList>
    </citation>
    <scope>NUCLEOTIDE SEQUENCE</scope>
    <source>
        <strain evidence="2">GVMAG-S-1035237-23</strain>
    </source>
</reference>
<dbReference type="EMBL" id="MN740643">
    <property type="protein sequence ID" value="QHS79466.1"/>
    <property type="molecule type" value="Genomic_DNA"/>
</dbReference>
<organism evidence="2">
    <name type="scientific">viral metagenome</name>
    <dbReference type="NCBI Taxonomy" id="1070528"/>
    <lineage>
        <taxon>unclassified sequences</taxon>
        <taxon>metagenomes</taxon>
        <taxon>organismal metagenomes</taxon>
    </lineage>
</organism>
<accession>A0A6C0AII2</accession>